<sequence>MLLTHGTPDPLRSIRSAIDAEESGNHVVRVAEEGTGETYDLTLSHSSPYVGSSSSPYGSSLHHQHVRDQRGNLVDEQARADGAKHASTKHSEKAQRAADNDAVYAPEQRNADDDSPTALSESHSSSGGSQSHGRRILQLPQIVSKRASVMGDKSAGSTYALNAGKRGSQGGVTALSESDSVDASHSSARREMSQSTTRGRPHQQ</sequence>
<evidence type="ECO:0000313" key="2">
    <source>
        <dbReference type="EMBL" id="CEH16614.1"/>
    </source>
</evidence>
<dbReference type="EMBL" id="CCYA01000318">
    <property type="protein sequence ID" value="CEH16614.1"/>
    <property type="molecule type" value="Genomic_DNA"/>
</dbReference>
<name>A0A0P1BKD7_9BASI</name>
<protein>
    <submittedName>
        <fullName evidence="2">Uncharacterized protein</fullName>
    </submittedName>
</protein>
<evidence type="ECO:0000256" key="1">
    <source>
        <dbReference type="SAM" id="MobiDB-lite"/>
    </source>
</evidence>
<feature type="region of interest" description="Disordered" evidence="1">
    <location>
        <begin position="40"/>
        <end position="136"/>
    </location>
</feature>
<dbReference type="AlphaFoldDB" id="A0A0P1BKD7"/>
<feature type="compositionally biased region" description="Low complexity" evidence="1">
    <location>
        <begin position="120"/>
        <end position="131"/>
    </location>
</feature>
<feature type="compositionally biased region" description="Low complexity" evidence="1">
    <location>
        <begin position="43"/>
        <end position="61"/>
    </location>
</feature>
<keyword evidence="3" id="KW-1185">Reference proteome</keyword>
<proteinExistence type="predicted"/>
<feature type="region of interest" description="Disordered" evidence="1">
    <location>
        <begin position="157"/>
        <end position="204"/>
    </location>
</feature>
<feature type="compositionally biased region" description="Low complexity" evidence="1">
    <location>
        <begin position="176"/>
        <end position="186"/>
    </location>
</feature>
<feature type="compositionally biased region" description="Basic and acidic residues" evidence="1">
    <location>
        <begin position="76"/>
        <end position="99"/>
    </location>
</feature>
<accession>A0A0P1BKD7</accession>
<evidence type="ECO:0000313" key="3">
    <source>
        <dbReference type="Proteomes" id="UP000054845"/>
    </source>
</evidence>
<dbReference type="Proteomes" id="UP000054845">
    <property type="component" value="Unassembled WGS sequence"/>
</dbReference>
<reference evidence="2 3" key="1">
    <citation type="submission" date="2014-09" db="EMBL/GenBank/DDBJ databases">
        <authorList>
            <person name="Magalhaes I.L.F."/>
            <person name="Oliveira U."/>
            <person name="Santos F.R."/>
            <person name="Vidigal T.H.D.A."/>
            <person name="Brescovit A.D."/>
            <person name="Santos A.J."/>
        </authorList>
    </citation>
    <scope>NUCLEOTIDE SEQUENCE [LARGE SCALE GENOMIC DNA]</scope>
</reference>
<organism evidence="2 3">
    <name type="scientific">Ceraceosorus bombacis</name>
    <dbReference type="NCBI Taxonomy" id="401625"/>
    <lineage>
        <taxon>Eukaryota</taxon>
        <taxon>Fungi</taxon>
        <taxon>Dikarya</taxon>
        <taxon>Basidiomycota</taxon>
        <taxon>Ustilaginomycotina</taxon>
        <taxon>Exobasidiomycetes</taxon>
        <taxon>Ceraceosorales</taxon>
        <taxon>Ceraceosoraceae</taxon>
        <taxon>Ceraceosorus</taxon>
    </lineage>
</organism>